<protein>
    <recommendedName>
        <fullName evidence="3">Paeninodin family lasso peptide</fullName>
    </recommendedName>
</protein>
<name>A0A917DVQ2_9BACL</name>
<evidence type="ECO:0000313" key="1">
    <source>
        <dbReference type="EMBL" id="GGD73193.1"/>
    </source>
</evidence>
<dbReference type="Proteomes" id="UP000612456">
    <property type="component" value="Unassembled WGS sequence"/>
</dbReference>
<sequence length="45" mass="5068">MQNEAKKQWQSPSLEVLDYKMTMAGPGVHLPDAVQPDPTEVIHYS</sequence>
<gene>
    <name evidence="1" type="ORF">GCM10010911_33800</name>
</gene>
<reference evidence="1" key="1">
    <citation type="journal article" date="2014" name="Int. J. Syst. Evol. Microbiol.">
        <title>Complete genome sequence of Corynebacterium casei LMG S-19264T (=DSM 44701T), isolated from a smear-ripened cheese.</title>
        <authorList>
            <consortium name="US DOE Joint Genome Institute (JGI-PGF)"/>
            <person name="Walter F."/>
            <person name="Albersmeier A."/>
            <person name="Kalinowski J."/>
            <person name="Ruckert C."/>
        </authorList>
    </citation>
    <scope>NUCLEOTIDE SEQUENCE</scope>
    <source>
        <strain evidence="1">CGMCC 1.15178</strain>
    </source>
</reference>
<comment type="caution">
    <text evidence="1">The sequence shown here is derived from an EMBL/GenBank/DDBJ whole genome shotgun (WGS) entry which is preliminary data.</text>
</comment>
<evidence type="ECO:0008006" key="3">
    <source>
        <dbReference type="Google" id="ProtNLM"/>
    </source>
</evidence>
<keyword evidence="2" id="KW-1185">Reference proteome</keyword>
<accession>A0A917DVQ2</accession>
<reference evidence="1" key="2">
    <citation type="submission" date="2020-09" db="EMBL/GenBank/DDBJ databases">
        <authorList>
            <person name="Sun Q."/>
            <person name="Zhou Y."/>
        </authorList>
    </citation>
    <scope>NUCLEOTIDE SEQUENCE</scope>
    <source>
        <strain evidence="1">CGMCC 1.15178</strain>
    </source>
</reference>
<dbReference type="NCBIfam" id="NF033524">
    <property type="entry name" value="lasso_PadeA_fam"/>
    <property type="match status" value="1"/>
</dbReference>
<organism evidence="1 2">
    <name type="scientific">Paenibacillus nasutitermitis</name>
    <dbReference type="NCBI Taxonomy" id="1652958"/>
    <lineage>
        <taxon>Bacteria</taxon>
        <taxon>Bacillati</taxon>
        <taxon>Bacillota</taxon>
        <taxon>Bacilli</taxon>
        <taxon>Bacillales</taxon>
        <taxon>Paenibacillaceae</taxon>
        <taxon>Paenibacillus</taxon>
    </lineage>
</organism>
<dbReference type="RefSeq" id="WP_188993081.1">
    <property type="nucleotide sequence ID" value="NZ_BMHP01000002.1"/>
</dbReference>
<evidence type="ECO:0000313" key="2">
    <source>
        <dbReference type="Proteomes" id="UP000612456"/>
    </source>
</evidence>
<dbReference type="InterPro" id="IPR049825">
    <property type="entry name" value="Lasso_PadeA-like"/>
</dbReference>
<dbReference type="EMBL" id="BMHP01000002">
    <property type="protein sequence ID" value="GGD73193.1"/>
    <property type="molecule type" value="Genomic_DNA"/>
</dbReference>
<dbReference type="AlphaFoldDB" id="A0A917DVQ2"/>
<proteinExistence type="predicted"/>